<dbReference type="GO" id="GO:0000139">
    <property type="term" value="C:Golgi membrane"/>
    <property type="evidence" value="ECO:0007669"/>
    <property type="project" value="UniProtKB-SubCell"/>
</dbReference>
<comment type="similarity">
    <text evidence="3">Belongs to the SWEET sugar transporter family.</text>
</comment>
<feature type="transmembrane region" description="Helical" evidence="13">
    <location>
        <begin position="20"/>
        <end position="41"/>
    </location>
</feature>
<evidence type="ECO:0000256" key="7">
    <source>
        <dbReference type="ARBA" id="ARBA00022597"/>
    </source>
</evidence>
<keyword evidence="5" id="KW-0813">Transport</keyword>
<evidence type="ECO:0000256" key="2">
    <source>
        <dbReference type="ARBA" id="ARBA00004653"/>
    </source>
</evidence>
<dbReference type="FunFam" id="1.20.1280.290:FF:000004">
    <property type="entry name" value="Sugar transporter SWEET"/>
    <property type="match status" value="1"/>
</dbReference>
<keyword evidence="15" id="KW-1185">Reference proteome</keyword>
<feature type="transmembrane region" description="Helical" evidence="13">
    <location>
        <begin position="53"/>
        <end position="73"/>
    </location>
</feature>
<protein>
    <recommendedName>
        <fullName evidence="4">Sugar transporter SWEET1</fullName>
    </recommendedName>
</protein>
<name>A0AAV2YQ65_9STRA</name>
<dbReference type="Pfam" id="PF03083">
    <property type="entry name" value="MtN3_slv"/>
    <property type="match status" value="2"/>
</dbReference>
<dbReference type="Gene3D" id="1.20.1280.290">
    <property type="match status" value="2"/>
</dbReference>
<evidence type="ECO:0000256" key="4">
    <source>
        <dbReference type="ARBA" id="ARBA00021741"/>
    </source>
</evidence>
<comment type="subcellular location">
    <subcellularLocation>
        <location evidence="1">Cell membrane</location>
        <topology evidence="1">Multi-pass membrane protein</topology>
    </subcellularLocation>
    <subcellularLocation>
        <location evidence="2">Golgi apparatus membrane</location>
        <topology evidence="2">Multi-pass membrane protein</topology>
    </subcellularLocation>
</comment>
<organism evidence="14 15">
    <name type="scientific">Lagenidium giganteum</name>
    <dbReference type="NCBI Taxonomy" id="4803"/>
    <lineage>
        <taxon>Eukaryota</taxon>
        <taxon>Sar</taxon>
        <taxon>Stramenopiles</taxon>
        <taxon>Oomycota</taxon>
        <taxon>Peronosporomycetes</taxon>
        <taxon>Pythiales</taxon>
        <taxon>Pythiaceae</taxon>
    </lineage>
</organism>
<keyword evidence="9" id="KW-0677">Repeat</keyword>
<evidence type="ECO:0000313" key="14">
    <source>
        <dbReference type="EMBL" id="DAZ97147.1"/>
    </source>
</evidence>
<comment type="caution">
    <text evidence="14">The sequence shown here is derived from an EMBL/GenBank/DDBJ whole genome shotgun (WGS) entry which is preliminary data.</text>
</comment>
<dbReference type="PANTHER" id="PTHR10791">
    <property type="entry name" value="RAG1-ACTIVATING PROTEIN 1"/>
    <property type="match status" value="1"/>
</dbReference>
<keyword evidence="11" id="KW-0333">Golgi apparatus</keyword>
<feature type="transmembrane region" description="Helical" evidence="13">
    <location>
        <begin position="134"/>
        <end position="157"/>
    </location>
</feature>
<dbReference type="AlphaFoldDB" id="A0AAV2YQ65"/>
<dbReference type="InterPro" id="IPR004316">
    <property type="entry name" value="SWEET_rpt"/>
</dbReference>
<evidence type="ECO:0000256" key="1">
    <source>
        <dbReference type="ARBA" id="ARBA00004651"/>
    </source>
</evidence>
<keyword evidence="6" id="KW-1003">Cell membrane</keyword>
<reference evidence="14" key="1">
    <citation type="submission" date="2022-11" db="EMBL/GenBank/DDBJ databases">
        <authorList>
            <person name="Morgan W.R."/>
            <person name="Tartar A."/>
        </authorList>
    </citation>
    <scope>NUCLEOTIDE SEQUENCE</scope>
    <source>
        <strain evidence="14">ARSEF 373</strain>
    </source>
</reference>
<dbReference type="GO" id="GO:0005886">
    <property type="term" value="C:plasma membrane"/>
    <property type="evidence" value="ECO:0007669"/>
    <property type="project" value="UniProtKB-SubCell"/>
</dbReference>
<dbReference type="PANTHER" id="PTHR10791:SF30">
    <property type="entry name" value="SUGAR TRANSPORTER SWEET1"/>
    <property type="match status" value="1"/>
</dbReference>
<proteinExistence type="inferred from homology"/>
<accession>A0AAV2YQ65</accession>
<evidence type="ECO:0000256" key="12">
    <source>
        <dbReference type="ARBA" id="ARBA00023136"/>
    </source>
</evidence>
<evidence type="ECO:0000256" key="10">
    <source>
        <dbReference type="ARBA" id="ARBA00022989"/>
    </source>
</evidence>
<evidence type="ECO:0000256" key="9">
    <source>
        <dbReference type="ARBA" id="ARBA00022737"/>
    </source>
</evidence>
<dbReference type="GO" id="GO:0051119">
    <property type="term" value="F:sugar transmembrane transporter activity"/>
    <property type="evidence" value="ECO:0007669"/>
    <property type="project" value="InterPro"/>
</dbReference>
<dbReference type="EMBL" id="DAKRPA010000145">
    <property type="protein sequence ID" value="DAZ97147.1"/>
    <property type="molecule type" value="Genomic_DNA"/>
</dbReference>
<keyword evidence="8 13" id="KW-0812">Transmembrane</keyword>
<feature type="transmembrane region" description="Helical" evidence="13">
    <location>
        <begin position="111"/>
        <end position="128"/>
    </location>
</feature>
<sequence length="242" mass="26500">MASLQSLQNMLYMSTFLAAKSVPVIAAGTSIVFAVSPWTTVRTIARARSTLQFSFAPFYFYFVQSVIFGLYAYATSNVLMGATTAFGSMLDLHYVLVYYRHATDKTQPFRLLTIATACILFLWVHTAGKSPDDAKVIIGVPGNILSVLTSASPLLQVKTIIQRRDASSLPFGMSVMNVVSGGVWMIYGIMLRDILVIFPNGFAFVMGIIQVALIMAFRAPKAAPSIPIATMRFMSKSVHEKV</sequence>
<evidence type="ECO:0000256" key="8">
    <source>
        <dbReference type="ARBA" id="ARBA00022692"/>
    </source>
</evidence>
<keyword evidence="7" id="KW-0762">Sugar transport</keyword>
<evidence type="ECO:0000256" key="13">
    <source>
        <dbReference type="SAM" id="Phobius"/>
    </source>
</evidence>
<evidence type="ECO:0000256" key="11">
    <source>
        <dbReference type="ARBA" id="ARBA00023034"/>
    </source>
</evidence>
<feature type="transmembrane region" description="Helical" evidence="13">
    <location>
        <begin position="196"/>
        <end position="217"/>
    </location>
</feature>
<feature type="transmembrane region" description="Helical" evidence="13">
    <location>
        <begin position="169"/>
        <end position="190"/>
    </location>
</feature>
<gene>
    <name evidence="14" type="ORF">N0F65_004761</name>
</gene>
<evidence type="ECO:0000256" key="6">
    <source>
        <dbReference type="ARBA" id="ARBA00022475"/>
    </source>
</evidence>
<feature type="transmembrane region" description="Helical" evidence="13">
    <location>
        <begin position="79"/>
        <end position="99"/>
    </location>
</feature>
<dbReference type="Proteomes" id="UP001146120">
    <property type="component" value="Unassembled WGS sequence"/>
</dbReference>
<evidence type="ECO:0000256" key="5">
    <source>
        <dbReference type="ARBA" id="ARBA00022448"/>
    </source>
</evidence>
<evidence type="ECO:0000256" key="3">
    <source>
        <dbReference type="ARBA" id="ARBA00007809"/>
    </source>
</evidence>
<reference evidence="14" key="2">
    <citation type="journal article" date="2023" name="Microbiol Resour">
        <title>Decontamination and Annotation of the Draft Genome Sequence of the Oomycete Lagenidium giganteum ARSEF 373.</title>
        <authorList>
            <person name="Morgan W.R."/>
            <person name="Tartar A."/>
        </authorList>
    </citation>
    <scope>NUCLEOTIDE SEQUENCE</scope>
    <source>
        <strain evidence="14">ARSEF 373</strain>
    </source>
</reference>
<keyword evidence="12 13" id="KW-0472">Membrane</keyword>
<keyword evidence="10 13" id="KW-1133">Transmembrane helix</keyword>
<dbReference type="InterPro" id="IPR047664">
    <property type="entry name" value="SWEET"/>
</dbReference>
<evidence type="ECO:0000313" key="15">
    <source>
        <dbReference type="Proteomes" id="UP001146120"/>
    </source>
</evidence>